<sequence>MAAIAQPKHTQYGLGTAKNYIGGVPASVRSYCVAIIAPDDGGRTIAERPPLYIYFHKRKYANTSSLLTLKFRIREDESRGRSLFRGNEEIEEEGFYKIVLPVSNSSLLNGKIQLLSTSIINEWSELDSAYAYIQREPDLNLEREVKRENTWLGKARIYAKYYYWYDAFDAYTQWLKINPTDQIARRERAKLLQESRRNQCSDYRLLSSEKLLELIDAKSAKLLAFPQKR</sequence>
<name>A0ABX1LNR0_9CYAN</name>
<keyword evidence="2" id="KW-1185">Reference proteome</keyword>
<dbReference type="RefSeq" id="WP_169362759.1">
    <property type="nucleotide sequence ID" value="NZ_JAAVJL010000001.1"/>
</dbReference>
<organism evidence="1 2">
    <name type="scientific">Pseudanabaena yagii GIHE-NHR1</name>
    <dbReference type="NCBI Taxonomy" id="2722753"/>
    <lineage>
        <taxon>Bacteria</taxon>
        <taxon>Bacillati</taxon>
        <taxon>Cyanobacteriota</taxon>
        <taxon>Cyanophyceae</taxon>
        <taxon>Pseudanabaenales</taxon>
        <taxon>Pseudanabaenaceae</taxon>
        <taxon>Pseudanabaena</taxon>
        <taxon>Pseudanabaena yagii</taxon>
    </lineage>
</organism>
<protein>
    <submittedName>
        <fullName evidence="1">DUF928 domain-containing protein</fullName>
    </submittedName>
</protein>
<dbReference type="InterPro" id="IPR010328">
    <property type="entry name" value="DUF928"/>
</dbReference>
<dbReference type="Proteomes" id="UP000738376">
    <property type="component" value="Unassembled WGS sequence"/>
</dbReference>
<accession>A0ABX1LNR0</accession>
<proteinExistence type="predicted"/>
<evidence type="ECO:0000313" key="1">
    <source>
        <dbReference type="EMBL" id="NMF57769.1"/>
    </source>
</evidence>
<reference evidence="1 2" key="1">
    <citation type="submission" date="2020-03" db="EMBL/GenBank/DDBJ databases">
        <title>Draft Genome Sequence of 2-Methylisoborneol Producing Pseudanabaena yagii Strain GIHE-NHR1 Isolated from North Han River in South Korea.</title>
        <authorList>
            <person name="Jeong J."/>
        </authorList>
    </citation>
    <scope>NUCLEOTIDE SEQUENCE [LARGE SCALE GENOMIC DNA]</scope>
    <source>
        <strain evidence="1 2">GIHE-NHR1</strain>
    </source>
</reference>
<gene>
    <name evidence="1" type="ORF">HC246_06990</name>
</gene>
<evidence type="ECO:0000313" key="2">
    <source>
        <dbReference type="Proteomes" id="UP000738376"/>
    </source>
</evidence>
<dbReference type="Pfam" id="PF06051">
    <property type="entry name" value="DUF928"/>
    <property type="match status" value="1"/>
</dbReference>
<dbReference type="EMBL" id="JAAVJL010000001">
    <property type="protein sequence ID" value="NMF57769.1"/>
    <property type="molecule type" value="Genomic_DNA"/>
</dbReference>
<comment type="caution">
    <text evidence="1">The sequence shown here is derived from an EMBL/GenBank/DDBJ whole genome shotgun (WGS) entry which is preliminary data.</text>
</comment>